<comment type="caution">
    <text evidence="2">The sequence shown here is derived from an EMBL/GenBank/DDBJ whole genome shotgun (WGS) entry which is preliminary data.</text>
</comment>
<dbReference type="PANTHER" id="PTHR47262:SF1">
    <property type="entry name" value="OS02G0132600 PROTEIN"/>
    <property type="match status" value="1"/>
</dbReference>
<name>A0A978VJA1_ZIZJJ</name>
<feature type="compositionally biased region" description="Polar residues" evidence="1">
    <location>
        <begin position="123"/>
        <end position="132"/>
    </location>
</feature>
<accession>A0A978VJA1</accession>
<feature type="region of interest" description="Disordered" evidence="1">
    <location>
        <begin position="112"/>
        <end position="163"/>
    </location>
</feature>
<dbReference type="AlphaFoldDB" id="A0A978VJA1"/>
<evidence type="ECO:0000313" key="2">
    <source>
        <dbReference type="EMBL" id="KAH7533170.1"/>
    </source>
</evidence>
<feature type="compositionally biased region" description="Basic and acidic residues" evidence="1">
    <location>
        <begin position="113"/>
        <end position="122"/>
    </location>
</feature>
<sequence>MRQNQGCKFDGAYGMLNDLEKMNLKPTANMYNAILRGYFREVVSFVSSDAVSILIEVVSFVSSDAFAIPVLVALGPLNHERGTKPGREHIHPLMVSSRANLSKLSGLVVDKTSSSEDLHERSSPSWPKTANNGRRFARSVNEVELTRKQDRKHYTRRVPFSHP</sequence>
<gene>
    <name evidence="2" type="ORF">FEM48_Zijuj04G0101900</name>
</gene>
<dbReference type="EMBL" id="JAEACU010000004">
    <property type="protein sequence ID" value="KAH7533170.1"/>
    <property type="molecule type" value="Genomic_DNA"/>
</dbReference>
<organism evidence="2 3">
    <name type="scientific">Ziziphus jujuba var. spinosa</name>
    <dbReference type="NCBI Taxonomy" id="714518"/>
    <lineage>
        <taxon>Eukaryota</taxon>
        <taxon>Viridiplantae</taxon>
        <taxon>Streptophyta</taxon>
        <taxon>Embryophyta</taxon>
        <taxon>Tracheophyta</taxon>
        <taxon>Spermatophyta</taxon>
        <taxon>Magnoliopsida</taxon>
        <taxon>eudicotyledons</taxon>
        <taxon>Gunneridae</taxon>
        <taxon>Pentapetalae</taxon>
        <taxon>rosids</taxon>
        <taxon>fabids</taxon>
        <taxon>Rosales</taxon>
        <taxon>Rhamnaceae</taxon>
        <taxon>Paliureae</taxon>
        <taxon>Ziziphus</taxon>
    </lineage>
</organism>
<protein>
    <submittedName>
        <fullName evidence="2">Uncharacterized protein</fullName>
    </submittedName>
</protein>
<dbReference type="Proteomes" id="UP000813462">
    <property type="component" value="Unassembled WGS sequence"/>
</dbReference>
<evidence type="ECO:0000313" key="3">
    <source>
        <dbReference type="Proteomes" id="UP000813462"/>
    </source>
</evidence>
<evidence type="ECO:0000256" key="1">
    <source>
        <dbReference type="SAM" id="MobiDB-lite"/>
    </source>
</evidence>
<dbReference type="PANTHER" id="PTHR47262">
    <property type="entry name" value="OS02G0132600 PROTEIN"/>
    <property type="match status" value="1"/>
</dbReference>
<proteinExistence type="predicted"/>
<reference evidence="2" key="1">
    <citation type="journal article" date="2021" name="Front. Plant Sci.">
        <title>Chromosome-Scale Genome Assembly for Chinese Sour Jujube and Insights Into Its Genome Evolution and Domestication Signature.</title>
        <authorList>
            <person name="Shen L.-Y."/>
            <person name="Luo H."/>
            <person name="Wang X.-L."/>
            <person name="Wang X.-M."/>
            <person name="Qiu X.-J."/>
            <person name="Liu H."/>
            <person name="Zhou S.-S."/>
            <person name="Jia K.-H."/>
            <person name="Nie S."/>
            <person name="Bao Y.-T."/>
            <person name="Zhang R.-G."/>
            <person name="Yun Q.-Z."/>
            <person name="Chai Y.-H."/>
            <person name="Lu J.-Y."/>
            <person name="Li Y."/>
            <person name="Zhao S.-W."/>
            <person name="Mao J.-F."/>
            <person name="Jia S.-G."/>
            <person name="Mao Y.-M."/>
        </authorList>
    </citation>
    <scope>NUCLEOTIDE SEQUENCE</scope>
    <source>
        <strain evidence="2">AT0</strain>
        <tissue evidence="2">Leaf</tissue>
    </source>
</reference>